<sequence>MMSYLIEELSMFDRFNEWECIMTAKIVLDVDLMVVIDFNLIGFPYDWSTLVKIKREVCIFFDAKRIVRPLLIVENLTKIKSIKGKNYTFSALLDKGIIELVGTEEEEDCRIAWVSGIL</sequence>
<dbReference type="Pfam" id="PF04567">
    <property type="entry name" value="RNA_pol_Rpb2_5"/>
    <property type="match status" value="1"/>
</dbReference>
<dbReference type="InterPro" id="IPR007647">
    <property type="entry name" value="RNA_pol_Rpb2_5"/>
</dbReference>
<dbReference type="STRING" id="3641.A0A061FZU5"/>
<evidence type="ECO:0000313" key="2">
    <source>
        <dbReference type="EMBL" id="EOY22427.1"/>
    </source>
</evidence>
<dbReference type="Gramene" id="EOY22427">
    <property type="protein sequence ID" value="EOY22427"/>
    <property type="gene ID" value="TCM_014598"/>
</dbReference>
<reference evidence="2 3" key="1">
    <citation type="journal article" date="2013" name="Genome Biol.">
        <title>The genome sequence of the most widely cultivated cacao type and its use to identify candidate genes regulating pod color.</title>
        <authorList>
            <person name="Motamayor J.C."/>
            <person name="Mockaitis K."/>
            <person name="Schmutz J."/>
            <person name="Haiminen N."/>
            <person name="Iii D.L."/>
            <person name="Cornejo O."/>
            <person name="Findley S.D."/>
            <person name="Zheng P."/>
            <person name="Utro F."/>
            <person name="Royaert S."/>
            <person name="Saski C."/>
            <person name="Jenkins J."/>
            <person name="Podicheti R."/>
            <person name="Zhao M."/>
            <person name="Scheffler B.E."/>
            <person name="Stack J.C."/>
            <person name="Feltus F.A."/>
            <person name="Mustiga G.M."/>
            <person name="Amores F."/>
            <person name="Phillips W."/>
            <person name="Marelli J.P."/>
            <person name="May G.D."/>
            <person name="Shapiro H."/>
            <person name="Ma J."/>
            <person name="Bustamante C.D."/>
            <person name="Schnell R.J."/>
            <person name="Main D."/>
            <person name="Gilbert D."/>
            <person name="Parida L."/>
            <person name="Kuhn D.N."/>
        </authorList>
    </citation>
    <scope>NUCLEOTIDE SEQUENCE [LARGE SCALE GENOMIC DNA]</scope>
    <source>
        <strain evidence="3">cv. Matina 1-6</strain>
    </source>
</reference>
<dbReference type="Proteomes" id="UP000026915">
    <property type="component" value="Chromosome 3"/>
</dbReference>
<protein>
    <recommendedName>
        <fullName evidence="1">RNA polymerase Rpb2 domain-containing protein</fullName>
    </recommendedName>
</protein>
<evidence type="ECO:0000313" key="3">
    <source>
        <dbReference type="Proteomes" id="UP000026915"/>
    </source>
</evidence>
<dbReference type="GO" id="GO:0006351">
    <property type="term" value="P:DNA-templated transcription"/>
    <property type="evidence" value="ECO:0007669"/>
    <property type="project" value="InterPro"/>
</dbReference>
<gene>
    <name evidence="2" type="ORF">TCM_014598</name>
</gene>
<dbReference type="AlphaFoldDB" id="A0A061FZU5"/>
<proteinExistence type="predicted"/>
<evidence type="ECO:0000259" key="1">
    <source>
        <dbReference type="Pfam" id="PF04567"/>
    </source>
</evidence>
<dbReference type="InParanoid" id="A0A061FZU5"/>
<keyword evidence="3" id="KW-1185">Reference proteome</keyword>
<name>A0A061FZU5_THECC</name>
<accession>A0A061FZU5</accession>
<feature type="domain" description="RNA polymerase Rpb2" evidence="1">
    <location>
        <begin position="89"/>
        <end position="113"/>
    </location>
</feature>
<organism evidence="2 3">
    <name type="scientific">Theobroma cacao</name>
    <name type="common">Cacao</name>
    <name type="synonym">Cocoa</name>
    <dbReference type="NCBI Taxonomy" id="3641"/>
    <lineage>
        <taxon>Eukaryota</taxon>
        <taxon>Viridiplantae</taxon>
        <taxon>Streptophyta</taxon>
        <taxon>Embryophyta</taxon>
        <taxon>Tracheophyta</taxon>
        <taxon>Spermatophyta</taxon>
        <taxon>Magnoliopsida</taxon>
        <taxon>eudicotyledons</taxon>
        <taxon>Gunneridae</taxon>
        <taxon>Pentapetalae</taxon>
        <taxon>rosids</taxon>
        <taxon>malvids</taxon>
        <taxon>Malvales</taxon>
        <taxon>Malvaceae</taxon>
        <taxon>Byttnerioideae</taxon>
        <taxon>Theobroma</taxon>
    </lineage>
</organism>
<dbReference type="HOGENOM" id="CLU_2077352_0_0_1"/>
<dbReference type="SUPFAM" id="SSF64484">
    <property type="entry name" value="beta and beta-prime subunits of DNA dependent RNA-polymerase"/>
    <property type="match status" value="1"/>
</dbReference>
<dbReference type="EMBL" id="CM001881">
    <property type="protein sequence ID" value="EOY22427.1"/>
    <property type="molecule type" value="Genomic_DNA"/>
</dbReference>